<dbReference type="InterPro" id="IPR006860">
    <property type="entry name" value="FecR"/>
</dbReference>
<dbReference type="PIRSF" id="PIRSF018266">
    <property type="entry name" value="FecR"/>
    <property type="match status" value="1"/>
</dbReference>
<gene>
    <name evidence="4" type="ORF">HX018_07550</name>
</gene>
<evidence type="ECO:0000259" key="3">
    <source>
        <dbReference type="Pfam" id="PF16344"/>
    </source>
</evidence>
<reference evidence="4" key="2">
    <citation type="journal article" date="2022" name="Sci. Total Environ.">
        <title>Prevalence, transmission, and molecular epidemiology of tet(X)-positive bacteria among humans, animals, and environmental niches in China: An epidemiological, and genomic-based study.</title>
        <authorList>
            <person name="Dong N."/>
            <person name="Zeng Y."/>
            <person name="Cai C."/>
            <person name="Sun C."/>
            <person name="Lu J."/>
            <person name="Liu C."/>
            <person name="Zhou H."/>
            <person name="Sun Q."/>
            <person name="Shu L."/>
            <person name="Wang H."/>
            <person name="Wang Y."/>
            <person name="Wang S."/>
            <person name="Wu C."/>
            <person name="Chan E.W."/>
            <person name="Chen G."/>
            <person name="Shen Z."/>
            <person name="Chen S."/>
            <person name="Zhang R."/>
        </authorList>
    </citation>
    <scope>NUCLEOTIDE SEQUENCE</scope>
    <source>
        <strain evidence="4">R1692</strain>
    </source>
</reference>
<dbReference type="Pfam" id="PF04773">
    <property type="entry name" value="FecR"/>
    <property type="match status" value="1"/>
</dbReference>
<reference evidence="4" key="1">
    <citation type="submission" date="2020-06" db="EMBL/GenBank/DDBJ databases">
        <authorList>
            <person name="Dong N."/>
        </authorList>
    </citation>
    <scope>NUCLEOTIDE SEQUENCE</scope>
    <source>
        <strain evidence="4">R1692</strain>
    </source>
</reference>
<keyword evidence="1" id="KW-0812">Transmembrane</keyword>
<name>A0ABT7NLK4_9SPHI</name>
<keyword evidence="5" id="KW-1185">Reference proteome</keyword>
<dbReference type="Gene3D" id="3.55.50.30">
    <property type="match status" value="1"/>
</dbReference>
<dbReference type="InterPro" id="IPR012373">
    <property type="entry name" value="Ferrdict_sens_TM"/>
</dbReference>
<accession>A0ABT7NLK4</accession>
<feature type="domain" description="Protein FecR C-terminal" evidence="3">
    <location>
        <begin position="307"/>
        <end position="376"/>
    </location>
</feature>
<protein>
    <submittedName>
        <fullName evidence="4">FecR domain-containing protein</fullName>
    </submittedName>
</protein>
<dbReference type="Proteomes" id="UP001170954">
    <property type="component" value="Unassembled WGS sequence"/>
</dbReference>
<evidence type="ECO:0000313" key="5">
    <source>
        <dbReference type="Proteomes" id="UP001170954"/>
    </source>
</evidence>
<dbReference type="Pfam" id="PF16344">
    <property type="entry name" value="FecR_C"/>
    <property type="match status" value="1"/>
</dbReference>
<dbReference type="PANTHER" id="PTHR30273">
    <property type="entry name" value="PERIPLASMIC SIGNAL SENSOR AND SIGMA FACTOR ACTIVATOR FECR-RELATED"/>
    <property type="match status" value="1"/>
</dbReference>
<dbReference type="PANTHER" id="PTHR30273:SF2">
    <property type="entry name" value="PROTEIN FECR"/>
    <property type="match status" value="1"/>
</dbReference>
<keyword evidence="1" id="KW-1133">Transmembrane helix</keyword>
<dbReference type="RefSeq" id="WP_149527441.1">
    <property type="nucleotide sequence ID" value="NZ_CP030848.1"/>
</dbReference>
<dbReference type="InterPro" id="IPR032508">
    <property type="entry name" value="FecR_C"/>
</dbReference>
<sequence length="379" mass="42638">MIIAAIRIAKLLVKKYRNELTDQDRMELERWYSAHPTNKPFEDSLMSNDVDEKELAWLDSIDSEAAWKKAEKRHPRRKKIIYWGAAAAVLAIASFGYLALKENSSPDAIQRELLAAVVAEDINPALLGAKIILANGEQKQVAEKLSLSESSNLFTTESQSQNLSARSVVTMLNTLVVPIANHFQLTLSDGTSIWVNANSELKFPTKFSESERKVYLKGEAYFEVAKDAKKPFYVVTENGTVKVLGTHFNVSTYGNTSKTTLSEGLVEVSKSGNREIIKPGQKAEIRGDEIQVRKANLQKDLAWKNNEFYFNKDNIVDIATQLKMWYDLDVSLGSDVSLTETYSGEIKRDSKLSEVIKMLEFVSDLKFALNKNKLLITKK</sequence>
<evidence type="ECO:0000259" key="2">
    <source>
        <dbReference type="Pfam" id="PF04773"/>
    </source>
</evidence>
<keyword evidence="1" id="KW-0472">Membrane</keyword>
<evidence type="ECO:0000256" key="1">
    <source>
        <dbReference type="SAM" id="Phobius"/>
    </source>
</evidence>
<dbReference type="EMBL" id="JACAGK010000016">
    <property type="protein sequence ID" value="MDM1048088.1"/>
    <property type="molecule type" value="Genomic_DNA"/>
</dbReference>
<evidence type="ECO:0000313" key="4">
    <source>
        <dbReference type="EMBL" id="MDM1048088.1"/>
    </source>
</evidence>
<dbReference type="Gene3D" id="2.60.120.1440">
    <property type="match status" value="1"/>
</dbReference>
<proteinExistence type="predicted"/>
<organism evidence="4 5">
    <name type="scientific">Sphingobacterium hotanense</name>
    <dbReference type="NCBI Taxonomy" id="649196"/>
    <lineage>
        <taxon>Bacteria</taxon>
        <taxon>Pseudomonadati</taxon>
        <taxon>Bacteroidota</taxon>
        <taxon>Sphingobacteriia</taxon>
        <taxon>Sphingobacteriales</taxon>
        <taxon>Sphingobacteriaceae</taxon>
        <taxon>Sphingobacterium</taxon>
    </lineage>
</organism>
<comment type="caution">
    <text evidence="4">The sequence shown here is derived from an EMBL/GenBank/DDBJ whole genome shotgun (WGS) entry which is preliminary data.</text>
</comment>
<feature type="domain" description="FecR protein" evidence="2">
    <location>
        <begin position="181"/>
        <end position="267"/>
    </location>
</feature>
<feature type="transmembrane region" description="Helical" evidence="1">
    <location>
        <begin position="80"/>
        <end position="100"/>
    </location>
</feature>